<dbReference type="RefSeq" id="WP_065546581.1">
    <property type="nucleotide sequence ID" value="NZ_CP016415.1"/>
</dbReference>
<evidence type="ECO:0008006" key="5">
    <source>
        <dbReference type="Google" id="ProtNLM"/>
    </source>
</evidence>
<dbReference type="NCBIfam" id="NF041241">
    <property type="entry name" value="YhfZ_full"/>
    <property type="match status" value="1"/>
</dbReference>
<dbReference type="Pfam" id="PF14502">
    <property type="entry name" value="HTH_41"/>
    <property type="match status" value="1"/>
</dbReference>
<dbReference type="InterPro" id="IPR032791">
    <property type="entry name" value="YhfZ_C"/>
</dbReference>
<proteinExistence type="predicted"/>
<keyword evidence="4" id="KW-1185">Reference proteome</keyword>
<dbReference type="Proteomes" id="UP000092528">
    <property type="component" value="Chromosome 2"/>
</dbReference>
<reference evidence="3 4" key="1">
    <citation type="submission" date="2016-07" db="EMBL/GenBank/DDBJ databases">
        <title>Genome sequencing of Vibrio scophthalmi strain VS-05, an isolated from Paralichthys olivaceus.</title>
        <authorList>
            <person name="Han H.-J."/>
        </authorList>
    </citation>
    <scope>NUCLEOTIDE SEQUENCE [LARGE SCALE GENOMIC DNA]</scope>
    <source>
        <strain evidence="3 4">VS-05</strain>
    </source>
</reference>
<dbReference type="SUPFAM" id="SSF53850">
    <property type="entry name" value="Periplasmic binding protein-like II"/>
    <property type="match status" value="1"/>
</dbReference>
<dbReference type="InterPro" id="IPR036388">
    <property type="entry name" value="WH-like_DNA-bd_sf"/>
</dbReference>
<sequence length="298" mass="32775">MSVQYISKEGAAIMNIAQYLMTTTEGDRLRTIDSLSDDYSVSVGFIQKALTTIEQRGAVVLSKQGRNGTFISQLNYRELVSCAGINNVVCAMPLPYTRHYEGLASGLKAQLGGLPLYFAHMRGASVRAECLKNGTYDVAIMSKLAAKELASGLVTAIDLGAHTYSHEHRLIFRQGQYEQIRRVGVDPDSPDQKILTSQAFKDKQIEIVEIHYGESLTHLTNGDIDAVVWLPEAIDMEKYGLAEQSLSHLPACIEASEAVMLVNGNAEHITLLLRKLLKITPLLQHQQAVVNGQLTPSY</sequence>
<dbReference type="Gene3D" id="1.10.10.10">
    <property type="entry name" value="Winged helix-like DNA-binding domain superfamily/Winged helix DNA-binding domain"/>
    <property type="match status" value="1"/>
</dbReference>
<name>A0A1C7FHM2_9VIBR</name>
<accession>A0A1C7FHM2</accession>
<dbReference type="AlphaFoldDB" id="A0A1C7FHM2"/>
<evidence type="ECO:0000259" key="2">
    <source>
        <dbReference type="Pfam" id="PF14503"/>
    </source>
</evidence>
<evidence type="ECO:0000313" key="4">
    <source>
        <dbReference type="Proteomes" id="UP000092528"/>
    </source>
</evidence>
<dbReference type="InterPro" id="IPR041444">
    <property type="entry name" value="HTH_41"/>
</dbReference>
<gene>
    <name evidence="3" type="ORF">VSVS05_03917</name>
</gene>
<dbReference type="Gene3D" id="3.40.190.10">
    <property type="entry name" value="Periplasmic binding protein-like II"/>
    <property type="match status" value="2"/>
</dbReference>
<evidence type="ECO:0000313" key="3">
    <source>
        <dbReference type="EMBL" id="ANU38953.1"/>
    </source>
</evidence>
<protein>
    <recommendedName>
        <fullName evidence="5">HTH gntR-type domain-containing protein</fullName>
    </recommendedName>
</protein>
<dbReference type="Pfam" id="PF14503">
    <property type="entry name" value="YhfZ_C"/>
    <property type="match status" value="1"/>
</dbReference>
<feature type="domain" description="YhfZ helix-turn-helix" evidence="1">
    <location>
        <begin position="25"/>
        <end position="71"/>
    </location>
</feature>
<organism evidence="3 4">
    <name type="scientific">Vibrio scophthalmi</name>
    <dbReference type="NCBI Taxonomy" id="45658"/>
    <lineage>
        <taxon>Bacteria</taxon>
        <taxon>Pseudomonadati</taxon>
        <taxon>Pseudomonadota</taxon>
        <taxon>Gammaproteobacteria</taxon>
        <taxon>Vibrionales</taxon>
        <taxon>Vibrionaceae</taxon>
        <taxon>Vibrio</taxon>
    </lineage>
</organism>
<evidence type="ECO:0000259" key="1">
    <source>
        <dbReference type="Pfam" id="PF14502"/>
    </source>
</evidence>
<dbReference type="GeneID" id="96874123"/>
<feature type="domain" description="Uncharacterised protein YhfZ C-terminal" evidence="2">
    <location>
        <begin position="76"/>
        <end position="298"/>
    </location>
</feature>
<dbReference type="EMBL" id="CP016415">
    <property type="protein sequence ID" value="ANU38953.1"/>
    <property type="molecule type" value="Genomic_DNA"/>
</dbReference>
<dbReference type="PATRIC" id="fig|45658.7.peg.3885"/>